<dbReference type="EMBL" id="JAQIBD010000002">
    <property type="protein sequence ID" value="MDM5271790.1"/>
    <property type="molecule type" value="Genomic_DNA"/>
</dbReference>
<dbReference type="InterPro" id="IPR008258">
    <property type="entry name" value="Transglycosylase_SLT_dom_1"/>
</dbReference>
<accession>A0ABT7QY86</accession>
<feature type="signal peptide" evidence="2">
    <location>
        <begin position="1"/>
        <end position="20"/>
    </location>
</feature>
<dbReference type="PANTHER" id="PTHR37423:SF2">
    <property type="entry name" value="MEMBRANE-BOUND LYTIC MUREIN TRANSGLYCOSYLASE C"/>
    <property type="match status" value="1"/>
</dbReference>
<keyword evidence="2" id="KW-0732">Signal</keyword>
<comment type="caution">
    <text evidence="4">The sequence shown here is derived from an EMBL/GenBank/DDBJ whole genome shotgun (WGS) entry which is preliminary data.</text>
</comment>
<reference evidence="4" key="1">
    <citation type="submission" date="2023-01" db="EMBL/GenBank/DDBJ databases">
        <title>Sulfurovum sp. zt1-1 genome assembly.</title>
        <authorList>
            <person name="Wang J."/>
        </authorList>
    </citation>
    <scope>NUCLEOTIDE SEQUENCE</scope>
    <source>
        <strain evidence="4">Zt1-1</strain>
    </source>
</reference>
<keyword evidence="5" id="KW-1185">Reference proteome</keyword>
<dbReference type="Gene3D" id="1.10.530.10">
    <property type="match status" value="1"/>
</dbReference>
<feature type="domain" description="Transglycosylase SLT" evidence="3">
    <location>
        <begin position="352"/>
        <end position="448"/>
    </location>
</feature>
<sequence length="512" mass="60060">MRLKSVVLSILVAYSTSLYAAKTFSFNEIHEMPQSVEKDYYIWRFLSQKSTTVSEAKKIIQEVDYLNKKISTAYRTKTGTAPEIRQIRRTATAAEKERWKTNYQKLQELKNSKADYPAWAKENPEIECYLFNNCGSKIRKKKYDKLLNSKQFRVLSMDKTFNQSIRIILGENLPQLQRSLLQAPAHSNEISAKTHFQLGLFALKQGKQDIAMIYFGQARKKAEKRRDKDQANFWMYLVTKERGYLTNLVNSYDVNIYTLIARDLLKLRYPKIITPKISRSKVFHYDVLDPIDWAKLKQKMFSGDYNLNDLADTYKSEETVGHYTYIKAKASNFKEIYFPMPYHDAMRGMSKERQALIYAIARQESRFVPASVSRSFALGMMQIMPFLIEDIAKKKNDNIDLDDLFNPYKAIEYADFHLDYLNKWLYHPLFVAYAYNGGIGFTKKLITDRANFRPGRYEPYLSMENMTNEEAREYGKRVLTNYVIYLNQLGVPTRLLPLIKKVTDPNETDRFR</sequence>
<evidence type="ECO:0000313" key="5">
    <source>
        <dbReference type="Proteomes" id="UP001169069"/>
    </source>
</evidence>
<dbReference type="Proteomes" id="UP001169069">
    <property type="component" value="Unassembled WGS sequence"/>
</dbReference>
<name>A0ABT7QY86_9BACT</name>
<proteinExistence type="inferred from homology"/>
<evidence type="ECO:0000256" key="2">
    <source>
        <dbReference type="SAM" id="SignalP"/>
    </source>
</evidence>
<dbReference type="CDD" id="cd13401">
    <property type="entry name" value="Slt70-like"/>
    <property type="match status" value="1"/>
</dbReference>
<evidence type="ECO:0000313" key="4">
    <source>
        <dbReference type="EMBL" id="MDM5271790.1"/>
    </source>
</evidence>
<dbReference type="Pfam" id="PF01464">
    <property type="entry name" value="SLT"/>
    <property type="match status" value="1"/>
</dbReference>
<protein>
    <submittedName>
        <fullName evidence="4">Lytic transglycosylase domain-containing protein</fullName>
    </submittedName>
</protein>
<dbReference type="SUPFAM" id="SSF53955">
    <property type="entry name" value="Lysozyme-like"/>
    <property type="match status" value="1"/>
</dbReference>
<dbReference type="InterPro" id="IPR023346">
    <property type="entry name" value="Lysozyme-like_dom_sf"/>
</dbReference>
<feature type="chain" id="PRO_5045570841" evidence="2">
    <location>
        <begin position="21"/>
        <end position="512"/>
    </location>
</feature>
<comment type="similarity">
    <text evidence="1">Belongs to the transglycosylase Slt family.</text>
</comment>
<organism evidence="4 5">
    <name type="scientific">Sulfurovum zhangzhouensis</name>
    <dbReference type="NCBI Taxonomy" id="3019067"/>
    <lineage>
        <taxon>Bacteria</taxon>
        <taxon>Pseudomonadati</taxon>
        <taxon>Campylobacterota</taxon>
        <taxon>Epsilonproteobacteria</taxon>
        <taxon>Campylobacterales</taxon>
        <taxon>Sulfurovaceae</taxon>
        <taxon>Sulfurovum</taxon>
    </lineage>
</organism>
<evidence type="ECO:0000256" key="1">
    <source>
        <dbReference type="ARBA" id="ARBA00007734"/>
    </source>
</evidence>
<gene>
    <name evidence="4" type="ORF">PGH07_06345</name>
</gene>
<dbReference type="PANTHER" id="PTHR37423">
    <property type="entry name" value="SOLUBLE LYTIC MUREIN TRANSGLYCOSYLASE-RELATED"/>
    <property type="match status" value="1"/>
</dbReference>
<evidence type="ECO:0000259" key="3">
    <source>
        <dbReference type="Pfam" id="PF01464"/>
    </source>
</evidence>
<dbReference type="RefSeq" id="WP_289413517.1">
    <property type="nucleotide sequence ID" value="NZ_JAQIBD010000002.1"/>
</dbReference>